<dbReference type="OrthoDB" id="7366507at2"/>
<dbReference type="Pfam" id="PF10109">
    <property type="entry name" value="Phage_TAC_7"/>
    <property type="match status" value="1"/>
</dbReference>
<dbReference type="AlphaFoldDB" id="A0A1W1XJX0"/>
<dbReference type="RefSeq" id="WP_084090451.1">
    <property type="nucleotide sequence ID" value="NZ_FWXD01000009.1"/>
</dbReference>
<feature type="region of interest" description="Disordered" evidence="1">
    <location>
        <begin position="90"/>
        <end position="109"/>
    </location>
</feature>
<dbReference type="InterPro" id="IPR019289">
    <property type="entry name" value="Phage_tail_E/E"/>
</dbReference>
<feature type="compositionally biased region" description="Low complexity" evidence="1">
    <location>
        <begin position="97"/>
        <end position="109"/>
    </location>
</feature>
<dbReference type="EMBL" id="FWXD01000009">
    <property type="protein sequence ID" value="SMC24245.1"/>
    <property type="molecule type" value="Genomic_DNA"/>
</dbReference>
<proteinExistence type="predicted"/>
<accession>A0A1W1XJX0</accession>
<organism evidence="2 3">
    <name type="scientific">Andreprevotia lacus DSM 23236</name>
    <dbReference type="NCBI Taxonomy" id="1121001"/>
    <lineage>
        <taxon>Bacteria</taxon>
        <taxon>Pseudomonadati</taxon>
        <taxon>Pseudomonadota</taxon>
        <taxon>Betaproteobacteria</taxon>
        <taxon>Neisseriales</taxon>
        <taxon>Chitinibacteraceae</taxon>
        <taxon>Andreprevotia</taxon>
    </lineage>
</organism>
<keyword evidence="3" id="KW-1185">Reference proteome</keyword>
<reference evidence="2 3" key="1">
    <citation type="submission" date="2017-04" db="EMBL/GenBank/DDBJ databases">
        <authorList>
            <person name="Afonso C.L."/>
            <person name="Miller P.J."/>
            <person name="Scott M.A."/>
            <person name="Spackman E."/>
            <person name="Goraichik I."/>
            <person name="Dimitrov K.M."/>
            <person name="Suarez D.L."/>
            <person name="Swayne D.E."/>
        </authorList>
    </citation>
    <scope>NUCLEOTIDE SEQUENCE [LARGE SCALE GENOMIC DNA]</scope>
    <source>
        <strain evidence="2 3">DSM 23236</strain>
    </source>
</reference>
<dbReference type="Proteomes" id="UP000192761">
    <property type="component" value="Unassembled WGS sequence"/>
</dbReference>
<gene>
    <name evidence="2" type="ORF">SAMN02745857_01788</name>
</gene>
<evidence type="ECO:0000313" key="3">
    <source>
        <dbReference type="Proteomes" id="UP000192761"/>
    </source>
</evidence>
<evidence type="ECO:0000256" key="1">
    <source>
        <dbReference type="SAM" id="MobiDB-lite"/>
    </source>
</evidence>
<name>A0A1W1XJX0_9NEIS</name>
<evidence type="ECO:0000313" key="2">
    <source>
        <dbReference type="EMBL" id="SMC24245.1"/>
    </source>
</evidence>
<protein>
    <submittedName>
        <fullName evidence="2">Phage tail assembly chaperone protein, E, or 41 or 14</fullName>
    </submittedName>
</protein>
<dbReference type="STRING" id="1121001.SAMN02745857_01788"/>
<sequence length="109" mass="11474">MASPVTAVVDLDTPIIRGEQRIEKVTVRKPGSGELRGVALASLLQMDVDALHTVLPRITDPLLTKQDVANLDPADLVQLGSEVAGFLVPKAARPDASPTVSTTPTPTLQ</sequence>